<evidence type="ECO:0000313" key="1">
    <source>
        <dbReference type="EMBL" id="PFX12347.1"/>
    </source>
</evidence>
<accession>A0A2B4R7M0</accession>
<evidence type="ECO:0000313" key="2">
    <source>
        <dbReference type="Proteomes" id="UP000225706"/>
    </source>
</evidence>
<protein>
    <submittedName>
        <fullName evidence="1">Uncharacterized protein</fullName>
    </submittedName>
</protein>
<dbReference type="AlphaFoldDB" id="A0A2B4R7M0"/>
<comment type="caution">
    <text evidence="1">The sequence shown here is derived from an EMBL/GenBank/DDBJ whole genome shotgun (WGS) entry which is preliminary data.</text>
</comment>
<keyword evidence="2" id="KW-1185">Reference proteome</keyword>
<name>A0A2B4R7M0_STYPI</name>
<dbReference type="Proteomes" id="UP000225706">
    <property type="component" value="Unassembled WGS sequence"/>
</dbReference>
<reference evidence="2" key="1">
    <citation type="journal article" date="2017" name="bioRxiv">
        <title>Comparative analysis of the genomes of Stylophora pistillata and Acropora digitifera provides evidence for extensive differences between species of corals.</title>
        <authorList>
            <person name="Voolstra C.R."/>
            <person name="Li Y."/>
            <person name="Liew Y.J."/>
            <person name="Baumgarten S."/>
            <person name="Zoccola D."/>
            <person name="Flot J.-F."/>
            <person name="Tambutte S."/>
            <person name="Allemand D."/>
            <person name="Aranda M."/>
        </authorList>
    </citation>
    <scope>NUCLEOTIDE SEQUENCE [LARGE SCALE GENOMIC DNA]</scope>
</reference>
<proteinExistence type="predicted"/>
<dbReference type="EMBL" id="LSMT01001424">
    <property type="protein sequence ID" value="PFX12347.1"/>
    <property type="molecule type" value="Genomic_DNA"/>
</dbReference>
<gene>
    <name evidence="1" type="ORF">AWC38_SpisGene23716</name>
</gene>
<organism evidence="1 2">
    <name type="scientific">Stylophora pistillata</name>
    <name type="common">Smooth cauliflower coral</name>
    <dbReference type="NCBI Taxonomy" id="50429"/>
    <lineage>
        <taxon>Eukaryota</taxon>
        <taxon>Metazoa</taxon>
        <taxon>Cnidaria</taxon>
        <taxon>Anthozoa</taxon>
        <taxon>Hexacorallia</taxon>
        <taxon>Scleractinia</taxon>
        <taxon>Astrocoeniina</taxon>
        <taxon>Pocilloporidae</taxon>
        <taxon>Stylophora</taxon>
    </lineage>
</organism>
<sequence>MKANQFWWPLDLSESEQSALEEFKANILKQKPKINQTLNKQVIDKLDRLMKINLADIIEKDGLPHHCHLINGWGNSVYRGEKLIHGIELFAHCNANGDHFILQCNAEGDFHPWQSFAYAIMAGIDPNMSLSIQGFTLTSLSKNSREINTDKGIELGHLLFALSHLEPTKDIKPFYLKGKEHSVRNLMELAVEAHHYGSFDVCRKFHLTEGLCAASVKIPGLENYQKEAQGFLDGQLDMLLLLGIVLQEVRKSIENNFSVREDSLLFKLRDTLRFGHLIENHVYYAGHLIELAGFAASFGFKVKSEHWYTMNYIINELNLTFPEYLSHVSFQEHFYAFGHYRRAVTLLQEVEKRRKSANELVREDLEKFSINFDKLLFDKSEFSKKQQKPPSIDDGGVYNISFISRTPREKFSNIIKEYSNSAPQVLKPRGKFEHFRRIGPPTWPRAFHYELLDYNDKFGIEIHLESASVVKVLPFVKDLYQKIKDLFPDNEVKWEDNWRYGYGRMKILFEECSYKEVAAGMKKLIQNTFSDLDPIVSSLDAASYDLHNETLHYSNVPRVYLFLAK</sequence>